<sequence length="275" mass="31003">MLTRYVIDSSFEFCPENCQLTIFGTENFIITLNLPASRCLELLLERDFNLVPQNDFYEYAWGDEAKTVSVNTLYQNVALLRKALKSISKKYDSMILTVPKQGFKFNKIFSVRKQAETEVAVPSPKNGITLDPLADPSALLEEDAEYPVHSRWQAIKTTFKEPLFYTSMALASVIIFSALYFSQKKLDSSPLSGYKLYSEDSEFITYANSNAHDITKKIELIKALCTDCKTSPYLYITAFKYSNRTSAIACPRPIKSTPSPECTTFNIIGGSANEN</sequence>
<feature type="DNA-binding region" description="OmpR/PhoB-type" evidence="2">
    <location>
        <begin position="2"/>
        <end position="107"/>
    </location>
</feature>
<dbReference type="InterPro" id="IPR016032">
    <property type="entry name" value="Sig_transdc_resp-reg_C-effctor"/>
</dbReference>
<dbReference type="SMART" id="SM00862">
    <property type="entry name" value="Trans_reg_C"/>
    <property type="match status" value="1"/>
</dbReference>
<dbReference type="RefSeq" id="WP_309048522.1">
    <property type="nucleotide sequence ID" value="NZ_JAVIGA010000044.1"/>
</dbReference>
<dbReference type="GO" id="GO:0003677">
    <property type="term" value="F:DNA binding"/>
    <property type="evidence" value="ECO:0007669"/>
    <property type="project" value="UniProtKB-UniRule"/>
</dbReference>
<accession>A0AAJ1YIK3</accession>
<dbReference type="GO" id="GO:0006355">
    <property type="term" value="P:regulation of DNA-templated transcription"/>
    <property type="evidence" value="ECO:0007669"/>
    <property type="project" value="InterPro"/>
</dbReference>
<dbReference type="PROSITE" id="PS51755">
    <property type="entry name" value="OMPR_PHOB"/>
    <property type="match status" value="1"/>
</dbReference>
<dbReference type="EMBL" id="JAVIGA010000044">
    <property type="protein sequence ID" value="MDQ9129887.1"/>
    <property type="molecule type" value="Genomic_DNA"/>
</dbReference>
<dbReference type="InterPro" id="IPR001867">
    <property type="entry name" value="OmpR/PhoB-type_DNA-bd"/>
</dbReference>
<evidence type="ECO:0000313" key="4">
    <source>
        <dbReference type="EMBL" id="MDQ9129887.1"/>
    </source>
</evidence>
<evidence type="ECO:0000313" key="5">
    <source>
        <dbReference type="Proteomes" id="UP001224622"/>
    </source>
</evidence>
<reference evidence="4" key="1">
    <citation type="submission" date="2023-08" db="EMBL/GenBank/DDBJ databases">
        <title>The Comparative Genomic Analysis of Yersiniaceae from Polar Regions.</title>
        <authorList>
            <person name="Goncharov A."/>
            <person name="Aslanov B."/>
            <person name="Kolodzhieva V."/>
            <person name="Azarov D."/>
            <person name="Mochov A."/>
            <person name="Lebedeva E."/>
        </authorList>
    </citation>
    <scope>NUCLEOTIDE SEQUENCE</scope>
    <source>
        <strain evidence="4">Vf</strain>
    </source>
</reference>
<organism evidence="4 5">
    <name type="scientific">Serratia fonticola</name>
    <dbReference type="NCBI Taxonomy" id="47917"/>
    <lineage>
        <taxon>Bacteria</taxon>
        <taxon>Pseudomonadati</taxon>
        <taxon>Pseudomonadota</taxon>
        <taxon>Gammaproteobacteria</taxon>
        <taxon>Enterobacterales</taxon>
        <taxon>Yersiniaceae</taxon>
        <taxon>Serratia</taxon>
    </lineage>
</organism>
<dbReference type="InterPro" id="IPR036388">
    <property type="entry name" value="WH-like_DNA-bd_sf"/>
</dbReference>
<dbReference type="SUPFAM" id="SSF46894">
    <property type="entry name" value="C-terminal effector domain of the bipartite response regulators"/>
    <property type="match status" value="1"/>
</dbReference>
<evidence type="ECO:0000256" key="2">
    <source>
        <dbReference type="PROSITE-ProRule" id="PRU01091"/>
    </source>
</evidence>
<gene>
    <name evidence="4" type="ORF">RDT67_26145</name>
</gene>
<proteinExistence type="predicted"/>
<evidence type="ECO:0000259" key="3">
    <source>
        <dbReference type="PROSITE" id="PS51755"/>
    </source>
</evidence>
<dbReference type="Pfam" id="PF00486">
    <property type="entry name" value="Trans_reg_C"/>
    <property type="match status" value="1"/>
</dbReference>
<dbReference type="Proteomes" id="UP001224622">
    <property type="component" value="Unassembled WGS sequence"/>
</dbReference>
<feature type="domain" description="OmpR/PhoB-type" evidence="3">
    <location>
        <begin position="2"/>
        <end position="107"/>
    </location>
</feature>
<dbReference type="GO" id="GO:0000160">
    <property type="term" value="P:phosphorelay signal transduction system"/>
    <property type="evidence" value="ECO:0007669"/>
    <property type="project" value="InterPro"/>
</dbReference>
<protein>
    <submittedName>
        <fullName evidence="4">Winged helix-turn-helix domain-containing protein</fullName>
    </submittedName>
</protein>
<comment type="caution">
    <text evidence="4">The sequence shown here is derived from an EMBL/GenBank/DDBJ whole genome shotgun (WGS) entry which is preliminary data.</text>
</comment>
<dbReference type="AlphaFoldDB" id="A0AAJ1YIK3"/>
<dbReference type="Gene3D" id="1.10.10.10">
    <property type="entry name" value="Winged helix-like DNA-binding domain superfamily/Winged helix DNA-binding domain"/>
    <property type="match status" value="1"/>
</dbReference>
<evidence type="ECO:0000256" key="1">
    <source>
        <dbReference type="ARBA" id="ARBA00023125"/>
    </source>
</evidence>
<name>A0AAJ1YIK3_SERFO</name>
<keyword evidence="1 2" id="KW-0238">DNA-binding</keyword>